<accession>A0A0E9R0C1</accession>
<proteinExistence type="predicted"/>
<reference evidence="1" key="2">
    <citation type="journal article" date="2015" name="Fish Shellfish Immunol.">
        <title>Early steps in the European eel (Anguilla anguilla)-Vibrio vulnificus interaction in the gills: Role of the RtxA13 toxin.</title>
        <authorList>
            <person name="Callol A."/>
            <person name="Pajuelo D."/>
            <person name="Ebbesson L."/>
            <person name="Teles M."/>
            <person name="MacKenzie S."/>
            <person name="Amaro C."/>
        </authorList>
    </citation>
    <scope>NUCLEOTIDE SEQUENCE</scope>
</reference>
<evidence type="ECO:0000313" key="1">
    <source>
        <dbReference type="EMBL" id="JAH22641.1"/>
    </source>
</evidence>
<organism evidence="1">
    <name type="scientific">Anguilla anguilla</name>
    <name type="common">European freshwater eel</name>
    <name type="synonym">Muraena anguilla</name>
    <dbReference type="NCBI Taxonomy" id="7936"/>
    <lineage>
        <taxon>Eukaryota</taxon>
        <taxon>Metazoa</taxon>
        <taxon>Chordata</taxon>
        <taxon>Craniata</taxon>
        <taxon>Vertebrata</taxon>
        <taxon>Euteleostomi</taxon>
        <taxon>Actinopterygii</taxon>
        <taxon>Neopterygii</taxon>
        <taxon>Teleostei</taxon>
        <taxon>Anguilliformes</taxon>
        <taxon>Anguillidae</taxon>
        <taxon>Anguilla</taxon>
    </lineage>
</organism>
<protein>
    <submittedName>
        <fullName evidence="1">Uncharacterized protein</fullName>
    </submittedName>
</protein>
<dbReference type="AlphaFoldDB" id="A0A0E9R0C1"/>
<reference evidence="1" key="1">
    <citation type="submission" date="2014-11" db="EMBL/GenBank/DDBJ databases">
        <authorList>
            <person name="Amaro Gonzalez C."/>
        </authorList>
    </citation>
    <scope>NUCLEOTIDE SEQUENCE</scope>
</reference>
<dbReference type="EMBL" id="GBXM01085936">
    <property type="protein sequence ID" value="JAH22641.1"/>
    <property type="molecule type" value="Transcribed_RNA"/>
</dbReference>
<sequence>MHPILMLYNNENNLIHRSVHRLTTVGYMEVFT</sequence>
<name>A0A0E9R0C1_ANGAN</name>